<dbReference type="InterPro" id="IPR004360">
    <property type="entry name" value="Glyas_Fos-R_dOase_dom"/>
</dbReference>
<sequence>MQNNETKKVKTIPDNYTSVTPWIISKSSEEVIEFITEAFDAKEIPNSRILNEEGKIIHVVVKIGNAMVMLFDSKKEWNPTPTFLNLYVEDIEKVYRKSLQLGALSVTEITNLWFGEKVCRIIDPFGNLWWINQRIEEIDFTNPDEVKEKASMPDAVLGIAYIQKTLNEALLSQKIFFENKYNPSQRVLK</sequence>
<reference evidence="2 3" key="1">
    <citation type="submission" date="2019-07" db="EMBL/GenBank/DDBJ databases">
        <title>Genomic Encyclopedia of Type Strains, Phase IV (KMG-IV): sequencing the most valuable type-strain genomes for metagenomic binning, comparative biology and taxonomic classification.</title>
        <authorList>
            <person name="Goeker M."/>
        </authorList>
    </citation>
    <scope>NUCLEOTIDE SEQUENCE [LARGE SCALE GENOMIC DNA]</scope>
    <source>
        <strain evidence="2 3">DSM 18961</strain>
    </source>
</reference>
<protein>
    <submittedName>
        <fullName evidence="2">Putative glyoxalase superfamily protein PhnB</fullName>
    </submittedName>
</protein>
<dbReference type="Gene3D" id="3.30.720.110">
    <property type="match status" value="1"/>
</dbReference>
<evidence type="ECO:0000259" key="1">
    <source>
        <dbReference type="Pfam" id="PF00903"/>
    </source>
</evidence>
<dbReference type="Proteomes" id="UP000323136">
    <property type="component" value="Unassembled WGS sequence"/>
</dbReference>
<dbReference type="EMBL" id="VNIA01000002">
    <property type="protein sequence ID" value="TYP99114.1"/>
    <property type="molecule type" value="Genomic_DNA"/>
</dbReference>
<keyword evidence="3" id="KW-1185">Reference proteome</keyword>
<dbReference type="CDD" id="cd07246">
    <property type="entry name" value="VOC_like"/>
    <property type="match status" value="1"/>
</dbReference>
<dbReference type="RefSeq" id="WP_148869901.1">
    <property type="nucleotide sequence ID" value="NZ_VNIA01000002.1"/>
</dbReference>
<dbReference type="PANTHER" id="PTHR34109:SF1">
    <property type="entry name" value="VOC DOMAIN-CONTAINING PROTEIN"/>
    <property type="match status" value="1"/>
</dbReference>
<evidence type="ECO:0000313" key="3">
    <source>
        <dbReference type="Proteomes" id="UP000323136"/>
    </source>
</evidence>
<dbReference type="Pfam" id="PF00903">
    <property type="entry name" value="Glyoxalase"/>
    <property type="match status" value="1"/>
</dbReference>
<accession>A0A5S5DTX2</accession>
<dbReference type="SUPFAM" id="SSF54593">
    <property type="entry name" value="Glyoxalase/Bleomycin resistance protein/Dihydroxybiphenyl dioxygenase"/>
    <property type="match status" value="1"/>
</dbReference>
<organism evidence="2 3">
    <name type="scientific">Tenacibaculum adriaticum</name>
    <dbReference type="NCBI Taxonomy" id="413713"/>
    <lineage>
        <taxon>Bacteria</taxon>
        <taxon>Pseudomonadati</taxon>
        <taxon>Bacteroidota</taxon>
        <taxon>Flavobacteriia</taxon>
        <taxon>Flavobacteriales</taxon>
        <taxon>Flavobacteriaceae</taxon>
        <taxon>Tenacibaculum</taxon>
    </lineage>
</organism>
<name>A0A5S5DTX2_9FLAO</name>
<dbReference type="PANTHER" id="PTHR34109">
    <property type="entry name" value="BNAUNNG04460D PROTEIN-RELATED"/>
    <property type="match status" value="1"/>
</dbReference>
<evidence type="ECO:0000313" key="2">
    <source>
        <dbReference type="EMBL" id="TYP99114.1"/>
    </source>
</evidence>
<proteinExistence type="predicted"/>
<comment type="caution">
    <text evidence="2">The sequence shown here is derived from an EMBL/GenBank/DDBJ whole genome shotgun (WGS) entry which is preliminary data.</text>
</comment>
<dbReference type="OrthoDB" id="9795306at2"/>
<dbReference type="InterPro" id="IPR029068">
    <property type="entry name" value="Glyas_Bleomycin-R_OHBP_Dase"/>
</dbReference>
<dbReference type="AlphaFoldDB" id="A0A5S5DTX2"/>
<dbReference type="Gene3D" id="3.30.720.120">
    <property type="match status" value="1"/>
</dbReference>
<gene>
    <name evidence="2" type="ORF">C7447_102432</name>
</gene>
<feature type="domain" description="Glyoxalase/fosfomycin resistance/dioxygenase" evidence="1">
    <location>
        <begin position="25"/>
        <end position="131"/>
    </location>
</feature>